<feature type="region of interest" description="Disordered" evidence="1">
    <location>
        <begin position="121"/>
        <end position="256"/>
    </location>
</feature>
<feature type="compositionally biased region" description="Basic and acidic residues" evidence="1">
    <location>
        <begin position="195"/>
        <end position="237"/>
    </location>
</feature>
<dbReference type="VEuPathDB" id="FungiDB:CJI97_004125"/>
<dbReference type="Gene3D" id="3.40.50.300">
    <property type="entry name" value="P-loop containing nucleotide triphosphate hydrolases"/>
    <property type="match status" value="1"/>
</dbReference>
<dbReference type="EMBL" id="PEKT02000007">
    <property type="protein sequence ID" value="PIS52282.1"/>
    <property type="molecule type" value="Genomic_DNA"/>
</dbReference>
<dbReference type="SUPFAM" id="SSF52540">
    <property type="entry name" value="P-loop containing nucleoside triphosphate hydrolases"/>
    <property type="match status" value="1"/>
</dbReference>
<feature type="compositionally biased region" description="Basic and acidic residues" evidence="1">
    <location>
        <begin position="121"/>
        <end position="188"/>
    </location>
</feature>
<dbReference type="GO" id="GO:0003677">
    <property type="term" value="F:DNA binding"/>
    <property type="evidence" value="ECO:0007669"/>
    <property type="project" value="TreeGrafter"/>
</dbReference>
<dbReference type="AlphaFoldDB" id="A0A2H0ZPU6"/>
<evidence type="ECO:0000256" key="1">
    <source>
        <dbReference type="SAM" id="MobiDB-lite"/>
    </source>
</evidence>
<dbReference type="PANTHER" id="PTHR23389">
    <property type="entry name" value="CHROMOSOME TRANSMISSION FIDELITY FACTOR 18"/>
    <property type="match status" value="1"/>
</dbReference>
<dbReference type="InterPro" id="IPR003593">
    <property type="entry name" value="AAA+_ATPase"/>
</dbReference>
<gene>
    <name evidence="3" type="ORF">B9J08_003896</name>
    <name evidence="4" type="ORF">CA7LBN_000044</name>
</gene>
<accession>A0A2H0ZPU6</accession>
<dbReference type="Proteomes" id="UP000825438">
    <property type="component" value="Chromosome I"/>
</dbReference>
<name>A0A2H0ZPU6_CANAR</name>
<dbReference type="SMART" id="SM00382">
    <property type="entry name" value="AAA"/>
    <property type="match status" value="1"/>
</dbReference>
<dbReference type="GO" id="GO:0005634">
    <property type="term" value="C:nucleus"/>
    <property type="evidence" value="ECO:0007669"/>
    <property type="project" value="TreeGrafter"/>
</dbReference>
<dbReference type="InterPro" id="IPR003959">
    <property type="entry name" value="ATPase_AAA_core"/>
</dbReference>
<dbReference type="InterPro" id="IPR027417">
    <property type="entry name" value="P-loop_NTPase"/>
</dbReference>
<dbReference type="CDD" id="cd00009">
    <property type="entry name" value="AAA"/>
    <property type="match status" value="1"/>
</dbReference>
<dbReference type="GO" id="GO:0005524">
    <property type="term" value="F:ATP binding"/>
    <property type="evidence" value="ECO:0007669"/>
    <property type="project" value="InterPro"/>
</dbReference>
<dbReference type="EMBL" id="CP076749">
    <property type="protein sequence ID" value="QWW21298.1"/>
    <property type="molecule type" value="Genomic_DNA"/>
</dbReference>
<reference evidence="4" key="3">
    <citation type="submission" date="2021-06" db="EMBL/GenBank/DDBJ databases">
        <title>Candida auris outbreak in lebanese hospital.</title>
        <authorList>
            <person name="Finianos M."/>
        </authorList>
    </citation>
    <scope>NUCLEOTIDE SEQUENCE</scope>
    <source>
        <strain evidence="4">CA7LBN</strain>
    </source>
</reference>
<proteinExistence type="predicted"/>
<protein>
    <recommendedName>
        <fullName evidence="2">AAA+ ATPase domain-containing protein</fullName>
    </recommendedName>
</protein>
<feature type="domain" description="AAA+ ATPase" evidence="2">
    <location>
        <begin position="293"/>
        <end position="438"/>
    </location>
</feature>
<dbReference type="PANTHER" id="PTHR23389:SF3">
    <property type="entry name" value="CHROMOSOME TRANSMISSION FIDELITY PROTEIN 18 HOMOLOG"/>
    <property type="match status" value="1"/>
</dbReference>
<sequence>MEFDIQGSLLFGDTQPAHDIHSSQGPVQIEDSLLFSQNVTSQAPPAGDFTSKKAKLLNGNTIFLKRRIPKSVEVDFSDTFLDMDKLHEKVERRRKLREALNEIKRVKAEELRKAKEALEKKAKEAKESSEKESSEKESSEKGSSKKESSEIESVEKEPSEKELSKKDLARKELSEKDSLKLQLSEKDSSGANDSSEAKDPPEATEPLEAKQLPEVKESSETKESSESKKSSESKESLKSGSEPSNKESQKTEYVPSPTWTEKYRPKSYFDLCPAGNERHYRHIMHWLRDKNREKKVLLVHGPSGVGKTSAVHLLAKHAKYDVYEVNAANAMDETRGELFKTPKSGHFSRTLAALRLRMKTALTRNSVTSNGMPTCLVIDEVDCADNAKDIVTVIRELVTSEKNPVRRPVICIANEAFGGEAMEKLRPLCELVAFRRPVATAKSGPGRRQRVNVSAQKAVKEYLLEISTKENLGMDIKEIANIFESCEGDMRACINQMQFSGRKLDEALSLVSGSSSQGLKDMSISWFALVDRLFARNSSLSKEEDFFHVFDMLLSGEGKSAMSGSSDKVTRACFNRYLEVTHLQDDSVMRPAQISDWLYYYDIFNSWPGADPAGYSALTPLKFWSLFSELDPPRNYEEVIVPNARSLDFECFELQKQNVAMIKTLTKNLPLSLKLALSGCASSVEFYSCHFLPSLDIILSPEIRSPGSKSSLTSSERSRIEKLASFVKHFELRLETQRDMETNVTTLIFNPNWDSVTMFETENAPIPMSQKSKVVNARRQKLFPLLQAEIEQAMAARYKRKIESVIAPAENKIKRSTRVLSSLEFYRKQSRRTTGEPHEPDQQGPEETEESQNARETARIWVKYHEGFSNAVRKNIGWTELWT</sequence>
<evidence type="ECO:0000259" key="2">
    <source>
        <dbReference type="SMART" id="SM00382"/>
    </source>
</evidence>
<evidence type="ECO:0000313" key="4">
    <source>
        <dbReference type="EMBL" id="QWW21298.1"/>
    </source>
</evidence>
<dbReference type="VEuPathDB" id="FungiDB:CJI96_0002584"/>
<feature type="region of interest" description="Disordered" evidence="1">
    <location>
        <begin position="828"/>
        <end position="855"/>
    </location>
</feature>
<dbReference type="Pfam" id="PF00004">
    <property type="entry name" value="AAA"/>
    <property type="match status" value="1"/>
</dbReference>
<dbReference type="OMA" id="RWLKGWE"/>
<dbReference type="VEuPathDB" id="FungiDB:CJJ09_000048"/>
<dbReference type="VEuPathDB" id="FungiDB:B9J08_003896"/>
<dbReference type="VEuPathDB" id="FungiDB:QG37_00070"/>
<dbReference type="VEuPathDB" id="FungiDB:CJJ09_000047"/>
<dbReference type="GO" id="GO:0016887">
    <property type="term" value="F:ATP hydrolysis activity"/>
    <property type="evidence" value="ECO:0007669"/>
    <property type="project" value="InterPro"/>
</dbReference>
<evidence type="ECO:0000313" key="3">
    <source>
        <dbReference type="EMBL" id="PIS52282.1"/>
    </source>
</evidence>
<dbReference type="VEuPathDB" id="FungiDB:CJJ07_000808"/>
<organism evidence="3">
    <name type="scientific">Candidozyma auris</name>
    <name type="common">Yeast</name>
    <name type="synonym">Candida auris</name>
    <dbReference type="NCBI Taxonomy" id="498019"/>
    <lineage>
        <taxon>Eukaryota</taxon>
        <taxon>Fungi</taxon>
        <taxon>Dikarya</taxon>
        <taxon>Ascomycota</taxon>
        <taxon>Saccharomycotina</taxon>
        <taxon>Pichiomycetes</taxon>
        <taxon>Metschnikowiaceae</taxon>
        <taxon>Candidozyma</taxon>
    </lineage>
</organism>
<dbReference type="STRING" id="498019.A0A2H0ZPU6"/>
<reference evidence="3" key="2">
    <citation type="submission" date="2017-11" db="EMBL/GenBank/DDBJ databases">
        <title>Candida auris genome assembly and annotation.</title>
        <authorList>
            <person name="Munoz J.F."/>
            <person name="Gade L.G."/>
            <person name="Chow N.A."/>
            <person name="Litvintseva A.P."/>
            <person name="Loparev V.N."/>
            <person name="Cuomo C.A."/>
        </authorList>
    </citation>
    <scope>NUCLEOTIDE SEQUENCE</scope>
    <source>
        <strain evidence="3">B8441</strain>
    </source>
</reference>
<dbReference type="Gene3D" id="1.10.8.60">
    <property type="match status" value="1"/>
</dbReference>
<reference evidence="3" key="1">
    <citation type="journal article" date="2017" name="Clin. Infect. Dis.">
        <title>Simultaneous emergence of multidrug-resistant Candida auris on 3 continents confirmed by whole-genome sequencing and epidemiological analyses.</title>
        <authorList>
            <person name="Lockhart S.R."/>
            <person name="Etienne K.A."/>
            <person name="Vallabhaneni S."/>
            <person name="Farooqi J."/>
            <person name="Chowdhary A."/>
            <person name="Govender N.P."/>
            <person name="Colombo A.L."/>
            <person name="Calvo B."/>
            <person name="Cuomo C.A."/>
            <person name="Desjardins C.A."/>
            <person name="Berkow E.L."/>
            <person name="Castanheira M."/>
            <person name="Magobo R.E."/>
            <person name="Jabeen K."/>
            <person name="Asghar R.J."/>
            <person name="Meis J.F."/>
            <person name="Jackson B."/>
            <person name="Chiller T."/>
            <person name="Litvintseva A.P."/>
        </authorList>
    </citation>
    <scope>NUCLEOTIDE SEQUENCE [LARGE SCALE GENOMIC DNA]</scope>
    <source>
        <strain evidence="3">B8441</strain>
    </source>
</reference>